<dbReference type="EMBL" id="LCJU01000052">
    <property type="protein sequence ID" value="KKT82931.1"/>
    <property type="molecule type" value="Genomic_DNA"/>
</dbReference>
<evidence type="ECO:0000313" key="3">
    <source>
        <dbReference type="EMBL" id="KKT82931.1"/>
    </source>
</evidence>
<feature type="region of interest" description="Disordered" evidence="1">
    <location>
        <begin position="1"/>
        <end position="24"/>
    </location>
</feature>
<name>A0A0G1KGN1_UNCKA</name>
<reference evidence="3 4" key="1">
    <citation type="journal article" date="2015" name="Nature">
        <title>rRNA introns, odd ribosomes, and small enigmatic genomes across a large radiation of phyla.</title>
        <authorList>
            <person name="Brown C.T."/>
            <person name="Hug L.A."/>
            <person name="Thomas B.C."/>
            <person name="Sharon I."/>
            <person name="Castelle C.J."/>
            <person name="Singh A."/>
            <person name="Wilkins M.J."/>
            <person name="Williams K.H."/>
            <person name="Banfield J.F."/>
        </authorList>
    </citation>
    <scope>NUCLEOTIDE SEQUENCE [LARGE SCALE GENOMIC DNA]</scope>
</reference>
<dbReference type="AlphaFoldDB" id="A0A0G1KGN1"/>
<accession>A0A0G1KGN1</accession>
<keyword evidence="2" id="KW-1133">Transmembrane helix</keyword>
<feature type="transmembrane region" description="Helical" evidence="2">
    <location>
        <begin position="74"/>
        <end position="95"/>
    </location>
</feature>
<dbReference type="Proteomes" id="UP000034504">
    <property type="component" value="Unassembled WGS sequence"/>
</dbReference>
<protein>
    <submittedName>
        <fullName evidence="3">Uncharacterized protein</fullName>
    </submittedName>
</protein>
<evidence type="ECO:0000256" key="1">
    <source>
        <dbReference type="SAM" id="MobiDB-lite"/>
    </source>
</evidence>
<sequence>MPESSKSGAAENRMRDAKGHFAKSSPTTKFLNGLVSSSSNVSNDQTLVDIHVNNPLHKIVELLQDIKTQKAFSFTLKGSVGLAGIAVAFAVVGIFGSNKILCDKGVQSVAGTVRILQVGEPSSQSQPLLNRIKALLGIATLSKETGSKRVILITNSNTIHLVFSRQSDAAAYANLSVIATGQYNTCNQELTVAAGGLELAF</sequence>
<keyword evidence="2" id="KW-0472">Membrane</keyword>
<gene>
    <name evidence="3" type="ORF">UW82_C0052G0007</name>
</gene>
<organism evidence="3 4">
    <name type="scientific">candidate division WWE3 bacterium GW2011_GWC2_44_9</name>
    <dbReference type="NCBI Taxonomy" id="1619125"/>
    <lineage>
        <taxon>Bacteria</taxon>
        <taxon>Katanobacteria</taxon>
    </lineage>
</organism>
<keyword evidence="2" id="KW-0812">Transmembrane</keyword>
<evidence type="ECO:0000313" key="4">
    <source>
        <dbReference type="Proteomes" id="UP000034504"/>
    </source>
</evidence>
<comment type="caution">
    <text evidence="3">The sequence shown here is derived from an EMBL/GenBank/DDBJ whole genome shotgun (WGS) entry which is preliminary data.</text>
</comment>
<proteinExistence type="predicted"/>
<evidence type="ECO:0000256" key="2">
    <source>
        <dbReference type="SAM" id="Phobius"/>
    </source>
</evidence>